<name>A0ABZ2YSU5_9BACT</name>
<reference evidence="3" key="1">
    <citation type="submission" date="2024-03" db="EMBL/GenBank/DDBJ databases">
        <title>Chitinophaga horti sp. nov., isolated from garden soil.</title>
        <authorList>
            <person name="Lee D.S."/>
            <person name="Han D.M."/>
            <person name="Baek J.H."/>
            <person name="Choi D.G."/>
            <person name="Jeon J.H."/>
            <person name="Jeon C.O."/>
        </authorList>
    </citation>
    <scope>NUCLEOTIDE SEQUENCE [LARGE SCALE GENOMIC DNA]</scope>
    <source>
        <strain evidence="3">GPA1</strain>
    </source>
</reference>
<sequence length="1075" mass="121625">MSIAKRKAKCLFVALICATSAFSQDLPTLAPPLKVPPTPEAAALFRVQDVPVSLCNGLPEISVPLGEFALKNFTHAIALRYQSGGIRVDEVPSCVGSGWSLQAGGVLGVTVHGKPDLHNGGPGPEGDIPRSIVQDPHWAPPVWGPDRHEDTRYAWFKEMADRRTDLEPDLFSFTAGNFSGKFYTDFRGYTHPIPLRKIQVSGLFRIRDEDGNTFYFDLRETAESDNGQASTQFYLTKIVTPLRDSIVFQYEPLHFAYRVYLGETRYTWISGVRHPDLAAAADLYPTRVTTAACRVKGWRLKEISASTGARMRMIYNTRERTDLPGTHALAAVEWLYQNDLRKRFRFVYGYYGDTRTPESHRLWLKEMYEEAPDGKRLPSWVFGYNDVSVLPPRLSSRQDHWGYANGTGIGNASRLPQHPAFTGGAIREPDTLYSRAGMLTSIRYPTGGSTLFTFEPNTIWVYNEAKEQTVQGGFRCNGEPRATTQRTFILPQGAYDVRIRYNTLPSLHTKSRYIEELEFSETHTCEISLKKPGGQMMFFTGRNAHPEGDPENLPPGTYSVVVRTDGEGAWGFWELSYKKDSITKYSGPKLVGGWRIRTIENTDPLHPHLRDTRTFHYGQSDVYPERSSGICPARPQYEYQRNTCHYKKVEQPHRPGFTAIKYVLQCGMLMVQHAGSVTPLSGDHGPVIYQRVEVREGVNGASGRTVNTYSYKPKAAGPGGFPFVPETNYNGYNGQLLKTEKFRKTTAGGYQPTETTDYAWSFVPAETYWRQWFHENPPPEAFRGLGMHVSYLVRERQDVFRKYTAHFNTGSFRHLSEWYRCDSIVRFVYPDNGPPLRSATHLRYDNPVHLQPTQLITMGSNGERIVQVTKYPGDYTRDAVLAALVQGNQVRKPVERWTYRDNLVAEHIRIGYRSWHGGAFIMPDTIFTAAHGRSLQPERHFLYDKSGNLVQTTSRDGLIRSLLWGYGNQFPVAELAGIPYSVVAGWVDHNVLRHPAGDLRLRTELQKIRTRAGLLPAVIRTFTHAPLKGVTSITGADGKTVYYEYDGFGRLSVVRDHDGNILKMHKYAYQAPQQE</sequence>
<dbReference type="RefSeq" id="WP_341837459.1">
    <property type="nucleotide sequence ID" value="NZ_CP149822.1"/>
</dbReference>
<proteinExistence type="predicted"/>
<evidence type="ECO:0000313" key="3">
    <source>
        <dbReference type="Proteomes" id="UP001485459"/>
    </source>
</evidence>
<feature type="signal peptide" evidence="1">
    <location>
        <begin position="1"/>
        <end position="23"/>
    </location>
</feature>
<accession>A0ABZ2YSU5</accession>
<dbReference type="Proteomes" id="UP001485459">
    <property type="component" value="Chromosome"/>
</dbReference>
<gene>
    <name evidence="2" type="ORF">WJU16_06205</name>
</gene>
<feature type="chain" id="PRO_5045428217" evidence="1">
    <location>
        <begin position="24"/>
        <end position="1075"/>
    </location>
</feature>
<dbReference type="InterPro" id="IPR006530">
    <property type="entry name" value="YD"/>
</dbReference>
<protein>
    <submittedName>
        <fullName evidence="2">RHS repeat domain-containing protein</fullName>
    </submittedName>
</protein>
<keyword evidence="3" id="KW-1185">Reference proteome</keyword>
<dbReference type="EMBL" id="CP149822">
    <property type="protein sequence ID" value="WZN42625.1"/>
    <property type="molecule type" value="Genomic_DNA"/>
</dbReference>
<evidence type="ECO:0000313" key="2">
    <source>
        <dbReference type="EMBL" id="WZN42625.1"/>
    </source>
</evidence>
<keyword evidence="1" id="KW-0732">Signal</keyword>
<organism evidence="2 3">
    <name type="scientific">Chitinophaga pollutisoli</name>
    <dbReference type="NCBI Taxonomy" id="3133966"/>
    <lineage>
        <taxon>Bacteria</taxon>
        <taxon>Pseudomonadati</taxon>
        <taxon>Bacteroidota</taxon>
        <taxon>Chitinophagia</taxon>
        <taxon>Chitinophagales</taxon>
        <taxon>Chitinophagaceae</taxon>
        <taxon>Chitinophaga</taxon>
    </lineage>
</organism>
<dbReference type="NCBIfam" id="TIGR01643">
    <property type="entry name" value="YD_repeat_2x"/>
    <property type="match status" value="1"/>
</dbReference>
<evidence type="ECO:0000256" key="1">
    <source>
        <dbReference type="SAM" id="SignalP"/>
    </source>
</evidence>